<sequence>MAFPGEAGALRLHVYNPLQLGLGVHGLGRIGFGL</sequence>
<feature type="non-terminal residue" evidence="1">
    <location>
        <position position="34"/>
    </location>
</feature>
<dbReference type="AlphaFoldDB" id="A0A1R3JDR7"/>
<organism evidence="1 2">
    <name type="scientific">Corchorus capsularis</name>
    <name type="common">Jute</name>
    <dbReference type="NCBI Taxonomy" id="210143"/>
    <lineage>
        <taxon>Eukaryota</taxon>
        <taxon>Viridiplantae</taxon>
        <taxon>Streptophyta</taxon>
        <taxon>Embryophyta</taxon>
        <taxon>Tracheophyta</taxon>
        <taxon>Spermatophyta</taxon>
        <taxon>Magnoliopsida</taxon>
        <taxon>eudicotyledons</taxon>
        <taxon>Gunneridae</taxon>
        <taxon>Pentapetalae</taxon>
        <taxon>rosids</taxon>
        <taxon>malvids</taxon>
        <taxon>Malvales</taxon>
        <taxon>Malvaceae</taxon>
        <taxon>Grewioideae</taxon>
        <taxon>Apeibeae</taxon>
        <taxon>Corchorus</taxon>
    </lineage>
</organism>
<protein>
    <submittedName>
        <fullName evidence="1">Uncharacterized protein</fullName>
    </submittedName>
</protein>
<dbReference type="EMBL" id="AWWV01008127">
    <property type="protein sequence ID" value="OMO92975.1"/>
    <property type="molecule type" value="Genomic_DNA"/>
</dbReference>
<name>A0A1R3JDR7_COCAP</name>
<evidence type="ECO:0000313" key="2">
    <source>
        <dbReference type="Proteomes" id="UP000188268"/>
    </source>
</evidence>
<keyword evidence="2" id="KW-1185">Reference proteome</keyword>
<dbReference type="Proteomes" id="UP000188268">
    <property type="component" value="Unassembled WGS sequence"/>
</dbReference>
<proteinExistence type="predicted"/>
<evidence type="ECO:0000313" key="1">
    <source>
        <dbReference type="EMBL" id="OMO92975.1"/>
    </source>
</evidence>
<gene>
    <name evidence="1" type="ORF">CCACVL1_06700</name>
</gene>
<comment type="caution">
    <text evidence="1">The sequence shown here is derived from an EMBL/GenBank/DDBJ whole genome shotgun (WGS) entry which is preliminary data.</text>
</comment>
<accession>A0A1R3JDR7</accession>
<dbReference type="Gramene" id="OMO92975">
    <property type="protein sequence ID" value="OMO92975"/>
    <property type="gene ID" value="CCACVL1_06700"/>
</dbReference>
<reference evidence="1 2" key="1">
    <citation type="submission" date="2013-09" db="EMBL/GenBank/DDBJ databases">
        <title>Corchorus capsularis genome sequencing.</title>
        <authorList>
            <person name="Alam M."/>
            <person name="Haque M.S."/>
            <person name="Islam M.S."/>
            <person name="Emdad E.M."/>
            <person name="Islam M.M."/>
            <person name="Ahmed B."/>
            <person name="Halim A."/>
            <person name="Hossen Q.M.M."/>
            <person name="Hossain M.Z."/>
            <person name="Ahmed R."/>
            <person name="Khan M.M."/>
            <person name="Islam R."/>
            <person name="Rashid M.M."/>
            <person name="Khan S.A."/>
            <person name="Rahman M.S."/>
            <person name="Alam M."/>
        </authorList>
    </citation>
    <scope>NUCLEOTIDE SEQUENCE [LARGE SCALE GENOMIC DNA]</scope>
    <source>
        <strain evidence="2">cv. CVL-1</strain>
        <tissue evidence="1">Whole seedling</tissue>
    </source>
</reference>